<evidence type="ECO:0008006" key="3">
    <source>
        <dbReference type="Google" id="ProtNLM"/>
    </source>
</evidence>
<evidence type="ECO:0000313" key="2">
    <source>
        <dbReference type="Proteomes" id="UP000664167"/>
    </source>
</evidence>
<accession>A0A939JDV1</accession>
<proteinExistence type="predicted"/>
<keyword evidence="2" id="KW-1185">Reference proteome</keyword>
<organism evidence="1 2">
    <name type="scientific">Streptomyces beijiangensis</name>
    <dbReference type="NCBI Taxonomy" id="163361"/>
    <lineage>
        <taxon>Bacteria</taxon>
        <taxon>Bacillati</taxon>
        <taxon>Actinomycetota</taxon>
        <taxon>Actinomycetes</taxon>
        <taxon>Kitasatosporales</taxon>
        <taxon>Streptomycetaceae</taxon>
        <taxon>Streptomyces</taxon>
    </lineage>
</organism>
<dbReference type="Proteomes" id="UP000664167">
    <property type="component" value="Unassembled WGS sequence"/>
</dbReference>
<gene>
    <name evidence="1" type="ORF">J0695_11365</name>
</gene>
<name>A0A939JDV1_9ACTN</name>
<comment type="caution">
    <text evidence="1">The sequence shown here is derived from an EMBL/GenBank/DDBJ whole genome shotgun (WGS) entry which is preliminary data.</text>
</comment>
<protein>
    <recommendedName>
        <fullName evidence="3">Recombinase</fullName>
    </recommendedName>
</protein>
<dbReference type="EMBL" id="JAFLRJ010000099">
    <property type="protein sequence ID" value="MBO0512401.1"/>
    <property type="molecule type" value="Genomic_DNA"/>
</dbReference>
<dbReference type="AlphaFoldDB" id="A0A939JDV1"/>
<sequence>MKVPNKTEVVRWMNSAGHRTTRGGQWAVMTLSRWLDNPKIAGLAADPETGELVETGLAYVITPDEYHRLKDLPRGPERSDPFDYMLSEGGSDCGLCRHPLVGARANNRTPGYRCLPNEDGGCGKVRITAGLLEDYVGTYVVAELSKSGVQERLIALRKYFDEKVAALRVELDALMDRSGRLSVVYLDSGITQADYRAGKTENATRLRDVRKQLRFAEQAANAPVGGVENLVEWWNTAPVDSRRALCTLLLEKVEVFQASKPGVRTVEPGRVVLHWRGANAA</sequence>
<reference evidence="1" key="1">
    <citation type="submission" date="2021-03" db="EMBL/GenBank/DDBJ databases">
        <title>Streptomyces poriferae sp. nov., a novel marine sponge-derived Actinobacteria species with anti-MRSA activity.</title>
        <authorList>
            <person name="Sandoval-Powers M."/>
            <person name="Kralova S."/>
            <person name="Nguyen G.-S."/>
            <person name="Fawwal D."/>
            <person name="Degnes K."/>
            <person name="Klinkenberg G."/>
            <person name="Sletta H."/>
            <person name="Wentzel A."/>
            <person name="Liles M.R."/>
        </authorList>
    </citation>
    <scope>NUCLEOTIDE SEQUENCE</scope>
    <source>
        <strain evidence="1">DSM 41794</strain>
    </source>
</reference>
<evidence type="ECO:0000313" key="1">
    <source>
        <dbReference type="EMBL" id="MBO0512401.1"/>
    </source>
</evidence>
<dbReference type="RefSeq" id="WP_206961794.1">
    <property type="nucleotide sequence ID" value="NZ_BAAAJJ010000002.1"/>
</dbReference>